<dbReference type="GO" id="GO:0016706">
    <property type="term" value="F:2-oxoglutarate-dependent dioxygenase activity"/>
    <property type="evidence" value="ECO:0007669"/>
    <property type="project" value="UniProtKB-ARBA"/>
</dbReference>
<name>A0AAW3EPY7_BURGA</name>
<comment type="caution">
    <text evidence="2">The sequence shown here is derived from an EMBL/GenBank/DDBJ whole genome shotgun (WGS) entry which is preliminary data.</text>
</comment>
<keyword evidence="1" id="KW-0560">Oxidoreductase</keyword>
<dbReference type="SUPFAM" id="SSF51197">
    <property type="entry name" value="Clavaminate synthase-like"/>
    <property type="match status" value="1"/>
</dbReference>
<dbReference type="Gene3D" id="3.60.130.10">
    <property type="entry name" value="Clavaminate synthase-like"/>
    <property type="match status" value="1"/>
</dbReference>
<protein>
    <submittedName>
        <fullName evidence="2">Taurine catabolism dioxygenase TauD, TfdA family protein</fullName>
    </submittedName>
</protein>
<gene>
    <name evidence="2" type="ORF">DM48_5443</name>
</gene>
<dbReference type="KEGG" id="bgo:BM43_3475"/>
<dbReference type="AlphaFoldDB" id="A0AAW3EPY7"/>
<dbReference type="EMBL" id="JPGG01000018">
    <property type="protein sequence ID" value="KGC09598.1"/>
    <property type="molecule type" value="Genomic_DNA"/>
</dbReference>
<reference evidence="2 3" key="1">
    <citation type="submission" date="2014-04" db="EMBL/GenBank/DDBJ databases">
        <authorList>
            <person name="Bishop-Lilly K.A."/>
            <person name="Broomall S.M."/>
            <person name="Chain P.S."/>
            <person name="Chertkov O."/>
            <person name="Coyne S.R."/>
            <person name="Daligault H.E."/>
            <person name="Davenport K.W."/>
            <person name="Erkkila T."/>
            <person name="Frey K.G."/>
            <person name="Gibbons H.S."/>
            <person name="Gu W."/>
            <person name="Jaissle J."/>
            <person name="Johnson S.L."/>
            <person name="Koroleva G.I."/>
            <person name="Ladner J.T."/>
            <person name="Lo C.-C."/>
            <person name="Minogue T.D."/>
            <person name="Munk C."/>
            <person name="Palacios G.F."/>
            <person name="Redden C.L."/>
            <person name="Rosenzweig C.N."/>
            <person name="Scholz M.B."/>
            <person name="Teshima H."/>
            <person name="Xu Y."/>
        </authorList>
    </citation>
    <scope>NUCLEOTIDE SEQUENCE [LARGE SCALE GENOMIC DNA]</scope>
    <source>
        <strain evidence="3">gladioli</strain>
    </source>
</reference>
<sequence>MEKNGGPHLIAEDTSRLEAREHETVPQSVAFAIEALRRDNVALLRGVEQDDADDVMYQVAGGFDLSDQLEIQAGFADFRGHRKRATRFFMTVNTRGDYQVIPAHSEGSHSIGMQLAGFYCFENSTDGGESILMNVAPDSAAWQQVRELTHRGIARDGPLTREASLRARATYGIETTSTALDEGDQVLATLDSTIPGLEVHRVLARARPVHGRILGREQYAYWDSIASYDFDAGEAFIELLRSNRILRNAQVALGVEALDNAYERRVWRSGVDYAALFRCKLTARLAPGELLIQNNVSWTHATCNWTPGSGVRRVVAAFA</sequence>
<keyword evidence="2" id="KW-0223">Dioxygenase</keyword>
<evidence type="ECO:0000256" key="1">
    <source>
        <dbReference type="ARBA" id="ARBA00023002"/>
    </source>
</evidence>
<dbReference type="InterPro" id="IPR042098">
    <property type="entry name" value="TauD-like_sf"/>
</dbReference>
<accession>A0AAW3EPY7</accession>
<proteinExistence type="predicted"/>
<evidence type="ECO:0000313" key="2">
    <source>
        <dbReference type="EMBL" id="KGC09598.1"/>
    </source>
</evidence>
<organism evidence="2 3">
    <name type="scientific">Burkholderia gladioli</name>
    <name type="common">Pseudomonas marginata</name>
    <name type="synonym">Phytomonas marginata</name>
    <dbReference type="NCBI Taxonomy" id="28095"/>
    <lineage>
        <taxon>Bacteria</taxon>
        <taxon>Pseudomonadati</taxon>
        <taxon>Pseudomonadota</taxon>
        <taxon>Betaproteobacteria</taxon>
        <taxon>Burkholderiales</taxon>
        <taxon>Burkholderiaceae</taxon>
        <taxon>Burkholderia</taxon>
    </lineage>
</organism>
<evidence type="ECO:0000313" key="3">
    <source>
        <dbReference type="Proteomes" id="UP000029590"/>
    </source>
</evidence>
<dbReference type="Proteomes" id="UP000029590">
    <property type="component" value="Unassembled WGS sequence"/>
</dbReference>